<sequence length="96" mass="10028">MSLVTAWRRCWRAWPDPQGGGPGGVTTDVGTLQTPPALSGAADRLTVLKVDPVDDVAVVASVQQAVQALASLAPVKNATDAELRDLFNVDVFAPFA</sequence>
<name>A0A6M0QRH5_9RHOB</name>
<keyword evidence="2" id="KW-1185">Reference proteome</keyword>
<dbReference type="EMBL" id="JAAIVJ010000002">
    <property type="protein sequence ID" value="NEY89561.1"/>
    <property type="molecule type" value="Genomic_DNA"/>
</dbReference>
<dbReference type="RefSeq" id="WP_164623607.1">
    <property type="nucleotide sequence ID" value="NZ_JAAIVJ010000002.1"/>
</dbReference>
<protein>
    <submittedName>
        <fullName evidence="1">Uncharacterized protein</fullName>
    </submittedName>
</protein>
<gene>
    <name evidence="1" type="ORF">G4Z14_04555</name>
</gene>
<dbReference type="Proteomes" id="UP000477782">
    <property type="component" value="Unassembled WGS sequence"/>
</dbReference>
<evidence type="ECO:0000313" key="1">
    <source>
        <dbReference type="EMBL" id="NEY89561.1"/>
    </source>
</evidence>
<evidence type="ECO:0000313" key="2">
    <source>
        <dbReference type="Proteomes" id="UP000477782"/>
    </source>
</evidence>
<accession>A0A6M0QRH5</accession>
<comment type="caution">
    <text evidence="1">The sequence shown here is derived from an EMBL/GenBank/DDBJ whole genome shotgun (WGS) entry which is preliminary data.</text>
</comment>
<reference evidence="1 2" key="1">
    <citation type="submission" date="2020-02" db="EMBL/GenBank/DDBJ databases">
        <authorList>
            <person name="Chen W.-M."/>
        </authorList>
    </citation>
    <scope>NUCLEOTIDE SEQUENCE [LARGE SCALE GENOMIC DNA]</scope>
    <source>
        <strain evidence="1 2">KMS-5</strain>
    </source>
</reference>
<proteinExistence type="predicted"/>
<dbReference type="AlphaFoldDB" id="A0A6M0QRH5"/>
<organism evidence="1 2">
    <name type="scientific">Tabrizicola oligotrophica</name>
    <dbReference type="NCBI Taxonomy" id="2710650"/>
    <lineage>
        <taxon>Bacteria</taxon>
        <taxon>Pseudomonadati</taxon>
        <taxon>Pseudomonadota</taxon>
        <taxon>Alphaproteobacteria</taxon>
        <taxon>Rhodobacterales</taxon>
        <taxon>Paracoccaceae</taxon>
        <taxon>Tabrizicola</taxon>
    </lineage>
</organism>